<gene>
    <name evidence="3" type="ORF">GMJLKIPL_4344</name>
</gene>
<feature type="chain" id="PRO_5045085609" evidence="2">
    <location>
        <begin position="23"/>
        <end position="115"/>
    </location>
</feature>
<evidence type="ECO:0000256" key="2">
    <source>
        <dbReference type="SAM" id="SignalP"/>
    </source>
</evidence>
<evidence type="ECO:0000313" key="4">
    <source>
        <dbReference type="Proteomes" id="UP001055153"/>
    </source>
</evidence>
<keyword evidence="2" id="KW-0732">Signal</keyword>
<dbReference type="RefSeq" id="WP_238238521.1">
    <property type="nucleotide sequence ID" value="NZ_BPQQ01000055.1"/>
</dbReference>
<sequence>MRITIAVTTALLAASATAPALASPCGEQIATIERRLDSPGAASVTGSTGTQTGSPRALPTPPGGQPSDPSVTPSPDKIAQARDLIAKARAQDKAGQTDACESTMSQAKTLIGALP</sequence>
<evidence type="ECO:0000313" key="3">
    <source>
        <dbReference type="EMBL" id="GJE02396.1"/>
    </source>
</evidence>
<feature type="compositionally biased region" description="Low complexity" evidence="1">
    <location>
        <begin position="38"/>
        <end position="55"/>
    </location>
</feature>
<proteinExistence type="predicted"/>
<dbReference type="EMBL" id="BPQQ01000055">
    <property type="protein sequence ID" value="GJE02396.1"/>
    <property type="molecule type" value="Genomic_DNA"/>
</dbReference>
<name>A0ABQ4SGP2_9HYPH</name>
<feature type="signal peptide" evidence="2">
    <location>
        <begin position="1"/>
        <end position="22"/>
    </location>
</feature>
<reference evidence="3" key="2">
    <citation type="submission" date="2021-08" db="EMBL/GenBank/DDBJ databases">
        <authorList>
            <person name="Tani A."/>
            <person name="Ola A."/>
            <person name="Ogura Y."/>
            <person name="Katsura K."/>
            <person name="Hayashi T."/>
        </authorList>
    </citation>
    <scope>NUCLEOTIDE SEQUENCE</scope>
    <source>
        <strain evidence="3">DSM 17168</strain>
    </source>
</reference>
<comment type="caution">
    <text evidence="3">The sequence shown here is derived from an EMBL/GenBank/DDBJ whole genome shotgun (WGS) entry which is preliminary data.</text>
</comment>
<protein>
    <submittedName>
        <fullName evidence="3">Uncharacterized protein</fullName>
    </submittedName>
</protein>
<accession>A0ABQ4SGP2</accession>
<feature type="compositionally biased region" description="Polar residues" evidence="1">
    <location>
        <begin position="99"/>
        <end position="108"/>
    </location>
</feature>
<dbReference type="Proteomes" id="UP001055153">
    <property type="component" value="Unassembled WGS sequence"/>
</dbReference>
<keyword evidence="4" id="KW-1185">Reference proteome</keyword>
<evidence type="ECO:0000256" key="1">
    <source>
        <dbReference type="SAM" id="MobiDB-lite"/>
    </source>
</evidence>
<organism evidence="3 4">
    <name type="scientific">Methylobacterium isbiliense</name>
    <dbReference type="NCBI Taxonomy" id="315478"/>
    <lineage>
        <taxon>Bacteria</taxon>
        <taxon>Pseudomonadati</taxon>
        <taxon>Pseudomonadota</taxon>
        <taxon>Alphaproteobacteria</taxon>
        <taxon>Hyphomicrobiales</taxon>
        <taxon>Methylobacteriaceae</taxon>
        <taxon>Methylobacterium</taxon>
    </lineage>
</organism>
<reference evidence="3" key="1">
    <citation type="journal article" date="2021" name="Front. Microbiol.">
        <title>Comprehensive Comparative Genomics and Phenotyping of Methylobacterium Species.</title>
        <authorList>
            <person name="Alessa O."/>
            <person name="Ogura Y."/>
            <person name="Fujitani Y."/>
            <person name="Takami H."/>
            <person name="Hayashi T."/>
            <person name="Sahin N."/>
            <person name="Tani A."/>
        </authorList>
    </citation>
    <scope>NUCLEOTIDE SEQUENCE</scope>
    <source>
        <strain evidence="3">DSM 17168</strain>
    </source>
</reference>
<feature type="region of interest" description="Disordered" evidence="1">
    <location>
        <begin position="34"/>
        <end position="115"/>
    </location>
</feature>